<proteinExistence type="predicted"/>
<keyword evidence="2" id="KW-1185">Reference proteome</keyword>
<accession>A0A0B2UT07</accession>
<dbReference type="EMBL" id="JPKZ01004117">
    <property type="protein sequence ID" value="KHN72045.1"/>
    <property type="molecule type" value="Genomic_DNA"/>
</dbReference>
<sequence length="253" mass="27788">MKESSIHLPLQISTVTDAPADPPTSRAIFSLITCNGPSKSEQRPPREVGRANRGFSAAAYSRNCWVASTLRETFGKAIRFCRTVTHRFFRRYPAFPCPTSFTTLPALLMALPAAHIQLHAALSSASQHSLCSGLPAAMAILVLSGSADETSPLSSSPAHPSRFRAFLEMTSTHVFHLWDDKQRLKRGLQKPSVSWEKSIFLALQYAYANKGDRCCSKPRNAPNGVTAVEVFMLTFGFISDNNSKGLQYSSFDT</sequence>
<organism evidence="1 2">
    <name type="scientific">Toxocara canis</name>
    <name type="common">Canine roundworm</name>
    <dbReference type="NCBI Taxonomy" id="6265"/>
    <lineage>
        <taxon>Eukaryota</taxon>
        <taxon>Metazoa</taxon>
        <taxon>Ecdysozoa</taxon>
        <taxon>Nematoda</taxon>
        <taxon>Chromadorea</taxon>
        <taxon>Rhabditida</taxon>
        <taxon>Spirurina</taxon>
        <taxon>Ascaridomorpha</taxon>
        <taxon>Ascaridoidea</taxon>
        <taxon>Toxocaridae</taxon>
        <taxon>Toxocara</taxon>
    </lineage>
</organism>
<reference evidence="1 2" key="1">
    <citation type="submission" date="2014-11" db="EMBL/GenBank/DDBJ databases">
        <title>Genetic blueprint of the zoonotic pathogen Toxocara canis.</title>
        <authorList>
            <person name="Zhu X.-Q."/>
            <person name="Korhonen P.K."/>
            <person name="Cai H."/>
            <person name="Young N.D."/>
            <person name="Nejsum P."/>
            <person name="von Samson-Himmelstjerna G."/>
            <person name="Boag P.R."/>
            <person name="Tan P."/>
            <person name="Li Q."/>
            <person name="Min J."/>
            <person name="Yang Y."/>
            <person name="Wang X."/>
            <person name="Fang X."/>
            <person name="Hall R.S."/>
            <person name="Hofmann A."/>
            <person name="Sternberg P.W."/>
            <person name="Jex A.R."/>
            <person name="Gasser R.B."/>
        </authorList>
    </citation>
    <scope>NUCLEOTIDE SEQUENCE [LARGE SCALE GENOMIC DNA]</scope>
    <source>
        <strain evidence="1">PN_DK_2014</strain>
    </source>
</reference>
<dbReference type="AlphaFoldDB" id="A0A0B2UT07"/>
<dbReference type="Proteomes" id="UP000031036">
    <property type="component" value="Unassembled WGS sequence"/>
</dbReference>
<gene>
    <name evidence="1" type="ORF">Tcan_01476</name>
</gene>
<protein>
    <submittedName>
        <fullName evidence="1">Uncharacterized protein</fullName>
    </submittedName>
</protein>
<name>A0A0B2UT07_TOXCA</name>
<comment type="caution">
    <text evidence="1">The sequence shown here is derived from an EMBL/GenBank/DDBJ whole genome shotgun (WGS) entry which is preliminary data.</text>
</comment>
<evidence type="ECO:0000313" key="2">
    <source>
        <dbReference type="Proteomes" id="UP000031036"/>
    </source>
</evidence>
<evidence type="ECO:0000313" key="1">
    <source>
        <dbReference type="EMBL" id="KHN72045.1"/>
    </source>
</evidence>